<dbReference type="NCBIfam" id="NF040606">
    <property type="entry name" value="CytoC_perox"/>
    <property type="match status" value="1"/>
</dbReference>
<dbReference type="GO" id="GO:0009055">
    <property type="term" value="F:electron transfer activity"/>
    <property type="evidence" value="ECO:0007669"/>
    <property type="project" value="InterPro"/>
</dbReference>
<dbReference type="STRING" id="375.BKD09_RS31305"/>
<dbReference type="InterPro" id="IPR036909">
    <property type="entry name" value="Cyt_c-like_dom_sf"/>
</dbReference>
<organism evidence="2 3">
    <name type="scientific">Bradyrhizobium japonicum</name>
    <dbReference type="NCBI Taxonomy" id="375"/>
    <lineage>
        <taxon>Bacteria</taxon>
        <taxon>Pseudomonadati</taxon>
        <taxon>Pseudomonadota</taxon>
        <taxon>Alphaproteobacteria</taxon>
        <taxon>Hyphomicrobiales</taxon>
        <taxon>Nitrobacteraceae</taxon>
        <taxon>Bradyrhizobium</taxon>
    </lineage>
</organism>
<evidence type="ECO:0000313" key="2">
    <source>
        <dbReference type="EMBL" id="KGT76844.1"/>
    </source>
</evidence>
<dbReference type="PANTHER" id="PTHR30600:SF9">
    <property type="entry name" value="BLR7738 PROTEIN"/>
    <property type="match status" value="1"/>
</dbReference>
<gene>
    <name evidence="2" type="ORF">MA20_26505</name>
</gene>
<protein>
    <recommendedName>
        <fullName evidence="4">Cytochrome c domain-containing protein</fullName>
    </recommendedName>
</protein>
<feature type="compositionally biased region" description="Low complexity" evidence="1">
    <location>
        <begin position="460"/>
        <end position="477"/>
    </location>
</feature>
<proteinExistence type="predicted"/>
<dbReference type="InterPro" id="IPR047758">
    <property type="entry name" value="CytoC_perox"/>
</dbReference>
<dbReference type="PANTHER" id="PTHR30600">
    <property type="entry name" value="CYTOCHROME C PEROXIDASE-RELATED"/>
    <property type="match status" value="1"/>
</dbReference>
<name>A0A0A3XU72_BRAJP</name>
<evidence type="ECO:0008006" key="4">
    <source>
        <dbReference type="Google" id="ProtNLM"/>
    </source>
</evidence>
<dbReference type="Proteomes" id="UP000030377">
    <property type="component" value="Unassembled WGS sequence"/>
</dbReference>
<accession>A0A0A3XU72</accession>
<feature type="region of interest" description="Disordered" evidence="1">
    <location>
        <begin position="437"/>
        <end position="484"/>
    </location>
</feature>
<sequence length="594" mass="64551">MRRVAFLIRFALVVAASSGIETALGDPIYVDQGPKWTAEDRADYYTRDQGSRLIKLTWLRALKAKDGQPFLSDGLTRYGFLPNPGNNANLPVGLHTTGPAESQMVGITCSACHTRQVEVEGKTYRIDGGPAFMDFQEFLSDLDKAVGDATASETAFAAFAAAVFQPATPSAADVAALRQRVDAWHRRVHAFVTGTLPPVGWGPGRLDAIGIIFNRISGTDVGPPPDFLIPENMKIGDAPVRYPFLWNSPMQNQTDWAGFVLNGNRVFALARNTGQALAFANFEPKRSSGLFFDYDYANSINFDGLERLEKLVLKMGPPKWPREWPIDKKLADEGQKLYQKHCSEGCHEKKEIHALRDLFATTWETPLQNVGTDTRQFDELGWRVKTGALKGAGTPGAARDLEEEDYAVHMMFSAVAGTILSYKLSLGSELGAGDGFGSSLPRDGQVARSAPKSPLPASPAPARASAAPPGAQPSGSPESLTIEPGTLLKRTLKKGEYEARVLEGIWAAAPYLHNGSVPTLAELLVPPAKRMSQFKVGAKYDIKNVGLDVTQEGPTRPVTDCNDLNSGNSRCGHDYGTRLSDDEKKALLEYLKTL</sequence>
<dbReference type="EMBL" id="JRPN01000020">
    <property type="protein sequence ID" value="KGT76844.1"/>
    <property type="molecule type" value="Genomic_DNA"/>
</dbReference>
<evidence type="ECO:0000256" key="1">
    <source>
        <dbReference type="SAM" id="MobiDB-lite"/>
    </source>
</evidence>
<dbReference type="RefSeq" id="WP_041957988.1">
    <property type="nucleotide sequence ID" value="NZ_JRPN01000020.1"/>
</dbReference>
<dbReference type="AlphaFoldDB" id="A0A0A3XU72"/>
<reference evidence="2 3" key="1">
    <citation type="submission" date="2014-09" db="EMBL/GenBank/DDBJ databases">
        <title>Draft genome of Bradyrhizobium japonicum Is-34.</title>
        <authorList>
            <person name="Tsurumaru H."/>
            <person name="Yamakawa T."/>
            <person name="Hashimoto S."/>
            <person name="Okizaki K."/>
            <person name="Kanesaki Y."/>
            <person name="Yoshikawa H."/>
            <person name="Yajima S."/>
        </authorList>
    </citation>
    <scope>NUCLEOTIDE SEQUENCE [LARGE SCALE GENOMIC DNA]</scope>
    <source>
        <strain evidence="2 3">Is-34</strain>
    </source>
</reference>
<dbReference type="Gene3D" id="1.10.760.10">
    <property type="entry name" value="Cytochrome c-like domain"/>
    <property type="match status" value="1"/>
</dbReference>
<comment type="caution">
    <text evidence="2">The sequence shown here is derived from an EMBL/GenBank/DDBJ whole genome shotgun (WGS) entry which is preliminary data.</text>
</comment>
<dbReference type="InterPro" id="IPR051395">
    <property type="entry name" value="Cytochrome_c_Peroxidase/MauG"/>
</dbReference>
<dbReference type="GO" id="GO:0004130">
    <property type="term" value="F:cytochrome-c peroxidase activity"/>
    <property type="evidence" value="ECO:0007669"/>
    <property type="project" value="TreeGrafter"/>
</dbReference>
<dbReference type="GO" id="GO:0020037">
    <property type="term" value="F:heme binding"/>
    <property type="evidence" value="ECO:0007669"/>
    <property type="project" value="InterPro"/>
</dbReference>
<dbReference type="SUPFAM" id="SSF46626">
    <property type="entry name" value="Cytochrome c"/>
    <property type="match status" value="1"/>
</dbReference>
<dbReference type="Pfam" id="PF21419">
    <property type="entry name" value="RoxA-like_Cyt-c"/>
    <property type="match status" value="1"/>
</dbReference>
<evidence type="ECO:0000313" key="3">
    <source>
        <dbReference type="Proteomes" id="UP000030377"/>
    </source>
</evidence>